<feature type="region of interest" description="Disordered" evidence="1">
    <location>
        <begin position="1"/>
        <end position="20"/>
    </location>
</feature>
<proteinExistence type="predicted"/>
<dbReference type="GeneID" id="85411664"/>
<gene>
    <name evidence="2" type="ORF">CTAM01_11415</name>
</gene>
<accession>A0ABQ9QXS9</accession>
<keyword evidence="3" id="KW-1185">Reference proteome</keyword>
<evidence type="ECO:0000256" key="1">
    <source>
        <dbReference type="SAM" id="MobiDB-lite"/>
    </source>
</evidence>
<feature type="compositionally biased region" description="Basic and acidic residues" evidence="1">
    <location>
        <begin position="1"/>
        <end position="14"/>
    </location>
</feature>
<dbReference type="RefSeq" id="XP_060377996.1">
    <property type="nucleotide sequence ID" value="XM_060527426.1"/>
</dbReference>
<reference evidence="2 3" key="1">
    <citation type="submission" date="2016-10" db="EMBL/GenBank/DDBJ databases">
        <title>The genome sequence of Colletotrichum fioriniae PJ7.</title>
        <authorList>
            <person name="Baroncelli R."/>
        </authorList>
    </citation>
    <scope>NUCLEOTIDE SEQUENCE [LARGE SCALE GENOMIC DNA]</scope>
    <source>
        <strain evidence="2 3">Tom-12</strain>
    </source>
</reference>
<evidence type="ECO:0000313" key="2">
    <source>
        <dbReference type="EMBL" id="KAK1488934.1"/>
    </source>
</evidence>
<dbReference type="Proteomes" id="UP001227543">
    <property type="component" value="Unassembled WGS sequence"/>
</dbReference>
<comment type="caution">
    <text evidence="2">The sequence shown here is derived from an EMBL/GenBank/DDBJ whole genome shotgun (WGS) entry which is preliminary data.</text>
</comment>
<dbReference type="EMBL" id="MLFU01000060">
    <property type="protein sequence ID" value="KAK1488934.1"/>
    <property type="molecule type" value="Genomic_DNA"/>
</dbReference>
<organism evidence="2 3">
    <name type="scientific">Colletotrichum tamarilloi</name>
    <dbReference type="NCBI Taxonomy" id="1209934"/>
    <lineage>
        <taxon>Eukaryota</taxon>
        <taxon>Fungi</taxon>
        <taxon>Dikarya</taxon>
        <taxon>Ascomycota</taxon>
        <taxon>Pezizomycotina</taxon>
        <taxon>Sordariomycetes</taxon>
        <taxon>Hypocreomycetidae</taxon>
        <taxon>Glomerellales</taxon>
        <taxon>Glomerellaceae</taxon>
        <taxon>Colletotrichum</taxon>
        <taxon>Colletotrichum acutatum species complex</taxon>
    </lineage>
</organism>
<evidence type="ECO:0000313" key="3">
    <source>
        <dbReference type="Proteomes" id="UP001227543"/>
    </source>
</evidence>
<name>A0ABQ9QXS9_9PEZI</name>
<protein>
    <submittedName>
        <fullName evidence="2">Uncharacterized protein</fullName>
    </submittedName>
</protein>
<sequence>MAYGTRRREEEGGPIHRPAGPLVAVARTKAARSYTLNGRNTYDPSAPEAEHHSPFFAGQNIVHDATHCAGQSMPTMPRRLWTKQTKAEMQARGKADQGV</sequence>